<dbReference type="Proteomes" id="UP000886523">
    <property type="component" value="Unassembled WGS sequence"/>
</dbReference>
<name>A0A9P6DX26_9AGAM</name>
<evidence type="ECO:0000313" key="2">
    <source>
        <dbReference type="Proteomes" id="UP000886523"/>
    </source>
</evidence>
<comment type="caution">
    <text evidence="1">The sequence shown here is derived from an EMBL/GenBank/DDBJ whole genome shotgun (WGS) entry which is preliminary data.</text>
</comment>
<sequence>MLLQAFERQSVLEVRNIDGPYHHLILESHSSSPKSDTAVPDPPGSSFVDGLDEHIRDSLTFSPFPDSALNHGDVIEIQGPPGSAKTTWLYFLAMTCLLPYALTVHSSGTSFEVVLGGREKAVVVCDCDGRWSTKRMHHMLSAYLQARVGVKLTAQSLADCREDDALGITPTISSICERSLQLLHIFRPTSSLSLAATLLRLPFYHSETMCQQEISMLMIDSMSAFHWPDRWKAEQATHVATGNQPKPSVIPYSQLDLPSSLHASTQHVLDAIQMLRSRLGVITVLTNWALFPNAPVSRTPHVNSVLRPPPLRPCFKQHLLRLILLFSLQLHPHLGSAQ</sequence>
<dbReference type="GO" id="GO:0033063">
    <property type="term" value="C:Rad51B-Rad51C-Rad51D-XRCC2 complex"/>
    <property type="evidence" value="ECO:0007669"/>
    <property type="project" value="InterPro"/>
</dbReference>
<dbReference type="SUPFAM" id="SSF52540">
    <property type="entry name" value="P-loop containing nucleoside triphosphate hydrolases"/>
    <property type="match status" value="1"/>
</dbReference>
<dbReference type="GO" id="GO:0005657">
    <property type="term" value="C:replication fork"/>
    <property type="evidence" value="ECO:0007669"/>
    <property type="project" value="InterPro"/>
</dbReference>
<proteinExistence type="predicted"/>
<dbReference type="GO" id="GO:0000400">
    <property type="term" value="F:four-way junction DNA binding"/>
    <property type="evidence" value="ECO:0007669"/>
    <property type="project" value="TreeGrafter"/>
</dbReference>
<gene>
    <name evidence="1" type="ORF">BS47DRAFT_1393291</name>
</gene>
<dbReference type="AlphaFoldDB" id="A0A9P6DX26"/>
<accession>A0A9P6DX26</accession>
<dbReference type="OrthoDB" id="420422at2759"/>
<evidence type="ECO:0008006" key="3">
    <source>
        <dbReference type="Google" id="ProtNLM"/>
    </source>
</evidence>
<keyword evidence="2" id="KW-1185">Reference proteome</keyword>
<dbReference type="CDD" id="cd19490">
    <property type="entry name" value="XRCC2"/>
    <property type="match status" value="1"/>
</dbReference>
<dbReference type="GO" id="GO:0005815">
    <property type="term" value="C:microtubule organizing center"/>
    <property type="evidence" value="ECO:0007669"/>
    <property type="project" value="TreeGrafter"/>
</dbReference>
<dbReference type="InterPro" id="IPR030547">
    <property type="entry name" value="XRCC2"/>
</dbReference>
<dbReference type="PANTHER" id="PTHR46644:SF2">
    <property type="entry name" value="DNA REPAIR PROTEIN XRCC2"/>
    <property type="match status" value="1"/>
</dbReference>
<evidence type="ECO:0000313" key="1">
    <source>
        <dbReference type="EMBL" id="KAF9513430.1"/>
    </source>
</evidence>
<protein>
    <recommendedName>
        <fullName evidence="3">DNA recombination and repair protein Rad51-like C-terminal domain-containing protein</fullName>
    </recommendedName>
</protein>
<dbReference type="PANTHER" id="PTHR46644">
    <property type="entry name" value="DNA REPAIR PROTEIN XRCC2"/>
    <property type="match status" value="1"/>
</dbReference>
<organism evidence="1 2">
    <name type="scientific">Hydnum rufescens UP504</name>
    <dbReference type="NCBI Taxonomy" id="1448309"/>
    <lineage>
        <taxon>Eukaryota</taxon>
        <taxon>Fungi</taxon>
        <taxon>Dikarya</taxon>
        <taxon>Basidiomycota</taxon>
        <taxon>Agaricomycotina</taxon>
        <taxon>Agaricomycetes</taxon>
        <taxon>Cantharellales</taxon>
        <taxon>Hydnaceae</taxon>
        <taxon>Hydnum</taxon>
    </lineage>
</organism>
<dbReference type="GO" id="GO:0000724">
    <property type="term" value="P:double-strand break repair via homologous recombination"/>
    <property type="evidence" value="ECO:0007669"/>
    <property type="project" value="InterPro"/>
</dbReference>
<dbReference type="InterPro" id="IPR027417">
    <property type="entry name" value="P-loop_NTPase"/>
</dbReference>
<dbReference type="GO" id="GO:0042148">
    <property type="term" value="P:DNA strand invasion"/>
    <property type="evidence" value="ECO:0007669"/>
    <property type="project" value="TreeGrafter"/>
</dbReference>
<dbReference type="EMBL" id="MU128972">
    <property type="protein sequence ID" value="KAF9513430.1"/>
    <property type="molecule type" value="Genomic_DNA"/>
</dbReference>
<reference evidence="1" key="1">
    <citation type="journal article" date="2020" name="Nat. Commun.">
        <title>Large-scale genome sequencing of mycorrhizal fungi provides insights into the early evolution of symbiotic traits.</title>
        <authorList>
            <person name="Miyauchi S."/>
            <person name="Kiss E."/>
            <person name="Kuo A."/>
            <person name="Drula E."/>
            <person name="Kohler A."/>
            <person name="Sanchez-Garcia M."/>
            <person name="Morin E."/>
            <person name="Andreopoulos B."/>
            <person name="Barry K.W."/>
            <person name="Bonito G."/>
            <person name="Buee M."/>
            <person name="Carver A."/>
            <person name="Chen C."/>
            <person name="Cichocki N."/>
            <person name="Clum A."/>
            <person name="Culley D."/>
            <person name="Crous P.W."/>
            <person name="Fauchery L."/>
            <person name="Girlanda M."/>
            <person name="Hayes R.D."/>
            <person name="Keri Z."/>
            <person name="LaButti K."/>
            <person name="Lipzen A."/>
            <person name="Lombard V."/>
            <person name="Magnuson J."/>
            <person name="Maillard F."/>
            <person name="Murat C."/>
            <person name="Nolan M."/>
            <person name="Ohm R.A."/>
            <person name="Pangilinan J."/>
            <person name="Pereira M.F."/>
            <person name="Perotto S."/>
            <person name="Peter M."/>
            <person name="Pfister S."/>
            <person name="Riley R."/>
            <person name="Sitrit Y."/>
            <person name="Stielow J.B."/>
            <person name="Szollosi G."/>
            <person name="Zifcakova L."/>
            <person name="Stursova M."/>
            <person name="Spatafora J.W."/>
            <person name="Tedersoo L."/>
            <person name="Vaario L.M."/>
            <person name="Yamada A."/>
            <person name="Yan M."/>
            <person name="Wang P."/>
            <person name="Xu J."/>
            <person name="Bruns T."/>
            <person name="Baldrian P."/>
            <person name="Vilgalys R."/>
            <person name="Dunand C."/>
            <person name="Henrissat B."/>
            <person name="Grigoriev I.V."/>
            <person name="Hibbett D."/>
            <person name="Nagy L.G."/>
            <person name="Martin F.M."/>
        </authorList>
    </citation>
    <scope>NUCLEOTIDE SEQUENCE</scope>
    <source>
        <strain evidence="1">UP504</strain>
    </source>
</reference>
<dbReference type="Gene3D" id="3.40.50.300">
    <property type="entry name" value="P-loop containing nucleotide triphosphate hydrolases"/>
    <property type="match status" value="1"/>
</dbReference>